<feature type="transmembrane region" description="Helical" evidence="8">
    <location>
        <begin position="144"/>
        <end position="162"/>
    </location>
</feature>
<dbReference type="NCBIfam" id="TIGR03109">
    <property type="entry name" value="exosort_XrtA"/>
    <property type="match status" value="1"/>
</dbReference>
<evidence type="ECO:0000256" key="8">
    <source>
        <dbReference type="SAM" id="Phobius"/>
    </source>
</evidence>
<dbReference type="InterPro" id="IPR014263">
    <property type="entry name" value="Methanolan_biosynth_EpsI"/>
</dbReference>
<keyword evidence="7 8" id="KW-0472">Membrane</keyword>
<dbReference type="NCBIfam" id="TIGR02914">
    <property type="entry name" value="EpsI_fam"/>
    <property type="match status" value="1"/>
</dbReference>
<keyword evidence="2" id="KW-1003">Cell membrane</keyword>
<accession>A0A011PJI7</accession>
<dbReference type="STRING" id="1454003.AW10_03925"/>
<organism evidence="10 11">
    <name type="scientific">Candidatus Accumulibacter appositus</name>
    <dbReference type="NCBI Taxonomy" id="1454003"/>
    <lineage>
        <taxon>Bacteria</taxon>
        <taxon>Pseudomonadati</taxon>
        <taxon>Pseudomonadota</taxon>
        <taxon>Betaproteobacteria</taxon>
        <taxon>Candidatus Accumulibacter</taxon>
    </lineage>
</organism>
<feature type="transmembrane region" description="Helical" evidence="8">
    <location>
        <begin position="25"/>
        <end position="44"/>
    </location>
</feature>
<reference evidence="10 11" key="1">
    <citation type="submission" date="2014-02" db="EMBL/GenBank/DDBJ databases">
        <title>Expanding our view of genomic diversity in Candidatus Accumulibacter clades.</title>
        <authorList>
            <person name="Skennerton C.T."/>
            <person name="Barr J.J."/>
            <person name="Slater F.R."/>
            <person name="Bond P.L."/>
            <person name="Tyson G.W."/>
        </authorList>
    </citation>
    <scope>NUCLEOTIDE SEQUENCE [LARGE SCALE GENOMIC DNA]</scope>
    <source>
        <strain evidence="11">BA-92</strain>
    </source>
</reference>
<dbReference type="InterPro" id="IPR017540">
    <property type="entry name" value="Exosortase-1"/>
</dbReference>
<keyword evidence="4 8" id="KW-0812">Transmembrane</keyword>
<evidence type="ECO:0000256" key="4">
    <source>
        <dbReference type="ARBA" id="ARBA00022692"/>
    </source>
</evidence>
<dbReference type="InterPro" id="IPR019127">
    <property type="entry name" value="Exosortase"/>
</dbReference>
<dbReference type="GO" id="GO:0005886">
    <property type="term" value="C:plasma membrane"/>
    <property type="evidence" value="ECO:0007669"/>
    <property type="project" value="UniProtKB-SubCell"/>
</dbReference>
<evidence type="ECO:0000259" key="9">
    <source>
        <dbReference type="Pfam" id="PF11984"/>
    </source>
</evidence>
<gene>
    <name evidence="10" type="ORF">AW10_03925</name>
</gene>
<evidence type="ECO:0000313" key="10">
    <source>
        <dbReference type="EMBL" id="EXI77232.1"/>
    </source>
</evidence>
<evidence type="ECO:0000313" key="11">
    <source>
        <dbReference type="Proteomes" id="UP000021816"/>
    </source>
</evidence>
<feature type="transmembrane region" description="Helical" evidence="8">
    <location>
        <begin position="268"/>
        <end position="288"/>
    </location>
</feature>
<dbReference type="PATRIC" id="fig|1454003.3.peg.3985"/>
<evidence type="ECO:0000256" key="6">
    <source>
        <dbReference type="ARBA" id="ARBA00022989"/>
    </source>
</evidence>
<feature type="domain" description="Methanolan biosynthesis EpsI" evidence="9">
    <location>
        <begin position="322"/>
        <end position="521"/>
    </location>
</feature>
<feature type="transmembrane region" description="Helical" evidence="8">
    <location>
        <begin position="118"/>
        <end position="137"/>
    </location>
</feature>
<dbReference type="GO" id="GO:0008233">
    <property type="term" value="F:peptidase activity"/>
    <property type="evidence" value="ECO:0007669"/>
    <property type="project" value="UniProtKB-KW"/>
</dbReference>
<keyword evidence="5" id="KW-0378">Hydrolase</keyword>
<protein>
    <submittedName>
        <fullName evidence="10">Exosortase A</fullName>
    </submittedName>
</protein>
<keyword evidence="6 8" id="KW-1133">Transmembrane helix</keyword>
<keyword evidence="3" id="KW-0645">Protease</keyword>
<dbReference type="Proteomes" id="UP000021816">
    <property type="component" value="Unassembled WGS sequence"/>
</dbReference>
<dbReference type="InterPro" id="IPR013426">
    <property type="entry name" value="EpsH-like"/>
</dbReference>
<dbReference type="GO" id="GO:0006508">
    <property type="term" value="P:proteolysis"/>
    <property type="evidence" value="ECO:0007669"/>
    <property type="project" value="UniProtKB-KW"/>
</dbReference>
<evidence type="ECO:0000256" key="2">
    <source>
        <dbReference type="ARBA" id="ARBA00022475"/>
    </source>
</evidence>
<dbReference type="NCBIfam" id="TIGR04178">
    <property type="entry name" value="exo_archaeo"/>
    <property type="match status" value="1"/>
</dbReference>
<dbReference type="Pfam" id="PF11984">
    <property type="entry name" value="DUF3485"/>
    <property type="match status" value="1"/>
</dbReference>
<evidence type="ECO:0000256" key="3">
    <source>
        <dbReference type="ARBA" id="ARBA00022670"/>
    </source>
</evidence>
<dbReference type="InterPro" id="IPR026392">
    <property type="entry name" value="Exo/Archaeosortase_dom"/>
</dbReference>
<evidence type="ECO:0000256" key="1">
    <source>
        <dbReference type="ARBA" id="ARBA00004651"/>
    </source>
</evidence>
<evidence type="ECO:0000256" key="5">
    <source>
        <dbReference type="ARBA" id="ARBA00022801"/>
    </source>
</evidence>
<name>A0A011PJI7_9PROT</name>
<dbReference type="AlphaFoldDB" id="A0A011PJI7"/>
<feature type="transmembrane region" description="Helical" evidence="8">
    <location>
        <begin position="228"/>
        <end position="248"/>
    </location>
</feature>
<feature type="transmembrane region" description="Helical" evidence="8">
    <location>
        <begin position="203"/>
        <end position="221"/>
    </location>
</feature>
<comment type="subcellular location">
    <subcellularLocation>
        <location evidence="1">Cell membrane</location>
        <topology evidence="1">Multi-pass membrane protein</topology>
    </subcellularLocation>
</comment>
<feature type="transmembrane region" description="Helical" evidence="8">
    <location>
        <begin position="309"/>
        <end position="335"/>
    </location>
</feature>
<evidence type="ECO:0000256" key="7">
    <source>
        <dbReference type="ARBA" id="ARBA00023136"/>
    </source>
</evidence>
<dbReference type="EMBL" id="JEMX01000109">
    <property type="protein sequence ID" value="EXI77232.1"/>
    <property type="molecule type" value="Genomic_DNA"/>
</dbReference>
<dbReference type="Pfam" id="PF09721">
    <property type="entry name" value="Exosortase_EpsH"/>
    <property type="match status" value="1"/>
</dbReference>
<proteinExistence type="predicted"/>
<comment type="caution">
    <text evidence="10">The sequence shown here is derived from an EMBL/GenBank/DDBJ whole genome shotgun (WGS) entry which is preliminary data.</text>
</comment>
<feature type="transmembrane region" description="Helical" evidence="8">
    <location>
        <begin position="82"/>
        <end position="106"/>
    </location>
</feature>
<sequence>MLSLFESHAMNQAELRPSSLAADPAWRVALPTLALTWLLILLLFRETALAMVEIWERSDTYAHGFIVPPITLWLIWRIRASLAVLVPSYSFLAVLLFAGVGFAWLVGEVAAVNALSQFALVAMLILAVPAVLGWGIARRIAFPLLFLFFAVPFGDFAMPKLMEWTAHFTILGLRSSGIPVHAEGLRFVIPTGSWSVVEACSGVRYLIASVTVGTLFAYLTYRSLRRRLAFVLVSFLVPVLANWVRAYMIVMIGHLSGNELAVGVDHLIYGWIFFGIVILAMFWIGARWREDEFESEPQVTAPTAAPTTAVAATLPSGSLIAAVATVLLGGFWSFAQLQIEDNRAPQIGQAAPLGPIAGWQASASGLYGWQPGFENYSASSQASFTNGGHVVGLFLGYYRNQDEQRKLVSSTNVLLRNDDPLWAKVGGGTHAISFAGQEIKVRTVLLRGQPPLRMLVWQWYWVNGRWTASDVMAKAYLALSRLTGNGDDSALIVLYAPLAVDGTGEAVLEDFVRSAGPAINAALRQTMAGQ</sequence>
<dbReference type="NCBIfam" id="TIGR02602">
    <property type="entry name" value="8TM_EpsH"/>
    <property type="match status" value="1"/>
</dbReference>